<dbReference type="OrthoDB" id="72637at2759"/>
<dbReference type="EMBL" id="JABSTR010001779">
    <property type="protein sequence ID" value="KAH9384194.1"/>
    <property type="molecule type" value="Genomic_DNA"/>
</dbReference>
<evidence type="ECO:0000313" key="1">
    <source>
        <dbReference type="EMBL" id="KAH9384194.1"/>
    </source>
</evidence>
<organism evidence="1 2">
    <name type="scientific">Haemaphysalis longicornis</name>
    <name type="common">Bush tick</name>
    <dbReference type="NCBI Taxonomy" id="44386"/>
    <lineage>
        <taxon>Eukaryota</taxon>
        <taxon>Metazoa</taxon>
        <taxon>Ecdysozoa</taxon>
        <taxon>Arthropoda</taxon>
        <taxon>Chelicerata</taxon>
        <taxon>Arachnida</taxon>
        <taxon>Acari</taxon>
        <taxon>Parasitiformes</taxon>
        <taxon>Ixodida</taxon>
        <taxon>Ixodoidea</taxon>
        <taxon>Ixodidae</taxon>
        <taxon>Haemaphysalinae</taxon>
        <taxon>Haemaphysalis</taxon>
    </lineage>
</organism>
<dbReference type="Proteomes" id="UP000821853">
    <property type="component" value="Unassembled WGS sequence"/>
</dbReference>
<evidence type="ECO:0000313" key="2">
    <source>
        <dbReference type="Proteomes" id="UP000821853"/>
    </source>
</evidence>
<accession>A0A9J6HAT7</accession>
<dbReference type="AlphaFoldDB" id="A0A9J6HAT7"/>
<dbReference type="VEuPathDB" id="VectorBase:HLOH_042602"/>
<sequence length="81" mass="9247">MASTRNGSNGTAPIRFIIHIDLEVLAYVRNLNPFKDPMEWTGMASKMEELLQPPFTARAVRDRAVLLLEQYASADRTNLRR</sequence>
<comment type="caution">
    <text evidence="1">The sequence shown here is derived from an EMBL/GenBank/DDBJ whole genome shotgun (WGS) entry which is preliminary data.</text>
</comment>
<reference evidence="1 2" key="1">
    <citation type="journal article" date="2020" name="Cell">
        <title>Large-Scale Comparative Analyses of Tick Genomes Elucidate Their Genetic Diversity and Vector Capacities.</title>
        <authorList>
            <consortium name="Tick Genome and Microbiome Consortium (TIGMIC)"/>
            <person name="Jia N."/>
            <person name="Wang J."/>
            <person name="Shi W."/>
            <person name="Du L."/>
            <person name="Sun Y."/>
            <person name="Zhan W."/>
            <person name="Jiang J.F."/>
            <person name="Wang Q."/>
            <person name="Zhang B."/>
            <person name="Ji P."/>
            <person name="Bell-Sakyi L."/>
            <person name="Cui X.M."/>
            <person name="Yuan T.T."/>
            <person name="Jiang B.G."/>
            <person name="Yang W.F."/>
            <person name="Lam T.T."/>
            <person name="Chang Q.C."/>
            <person name="Ding S.J."/>
            <person name="Wang X.J."/>
            <person name="Zhu J.G."/>
            <person name="Ruan X.D."/>
            <person name="Zhao L."/>
            <person name="Wei J.T."/>
            <person name="Ye R.Z."/>
            <person name="Que T.C."/>
            <person name="Du C.H."/>
            <person name="Zhou Y.H."/>
            <person name="Cheng J.X."/>
            <person name="Dai P.F."/>
            <person name="Guo W.B."/>
            <person name="Han X.H."/>
            <person name="Huang E.J."/>
            <person name="Li L.F."/>
            <person name="Wei W."/>
            <person name="Gao Y.C."/>
            <person name="Liu J.Z."/>
            <person name="Shao H.Z."/>
            <person name="Wang X."/>
            <person name="Wang C.C."/>
            <person name="Yang T.C."/>
            <person name="Huo Q.B."/>
            <person name="Li W."/>
            <person name="Chen H.Y."/>
            <person name="Chen S.E."/>
            <person name="Zhou L.G."/>
            <person name="Ni X.B."/>
            <person name="Tian J.H."/>
            <person name="Sheng Y."/>
            <person name="Liu T."/>
            <person name="Pan Y.S."/>
            <person name="Xia L.Y."/>
            <person name="Li J."/>
            <person name="Zhao F."/>
            <person name="Cao W.C."/>
        </authorList>
    </citation>
    <scope>NUCLEOTIDE SEQUENCE [LARGE SCALE GENOMIC DNA]</scope>
    <source>
        <strain evidence="1">HaeL-2018</strain>
    </source>
</reference>
<protein>
    <submittedName>
        <fullName evidence="1">Uncharacterized protein</fullName>
    </submittedName>
</protein>
<gene>
    <name evidence="1" type="ORF">HPB48_026187</name>
</gene>
<name>A0A9J6HAT7_HAELO</name>
<proteinExistence type="predicted"/>
<keyword evidence="2" id="KW-1185">Reference proteome</keyword>